<dbReference type="PANTHER" id="PTHR43355:SF2">
    <property type="entry name" value="FLAVIN REDUCTASE (NADPH)"/>
    <property type="match status" value="1"/>
</dbReference>
<dbReference type="Proteomes" id="UP000013961">
    <property type="component" value="Chromosome"/>
</dbReference>
<protein>
    <submittedName>
        <fullName evidence="2">Azoreductase B</fullName>
    </submittedName>
</protein>
<reference evidence="2 3" key="1">
    <citation type="journal article" date="2013" name="Genome Announc.">
        <title>Complete Genome Sequence of Mycobacterium massiliense Clinical Strain Asan 50594, Belonging to the Type II Genotype.</title>
        <authorList>
            <person name="Kim B.J."/>
            <person name="Kim B.R."/>
            <person name="Hong S.H."/>
            <person name="Seok S.H."/>
            <person name="Kook Y.H."/>
            <person name="Kim B.J."/>
        </authorList>
    </citation>
    <scope>NUCLEOTIDE SEQUENCE [LARGE SCALE GENOMIC DNA]</scope>
    <source>
        <strain evidence="2 3">50594</strain>
    </source>
</reference>
<accession>A0AB33AF45</accession>
<dbReference type="EMBL" id="CP004374">
    <property type="protein sequence ID" value="AGM30312.1"/>
    <property type="molecule type" value="Genomic_DNA"/>
</dbReference>
<sequence>MRYQVTVGYLGASAQIDEGTCPMKIAIFGATGMVGSRIAAELRSRGHQVTGYSRRGSDSTRAGTLTDGALVATVAAGHDAVVSAIGPSRSGEPHSAFIDAITTAAANLHGTRLFVVGGAGTLRVNGIRLVDSPEFPEPYRAEALTHAAALKTLEQTAQDVDWVYLSPAPLIEPGKRTGSYRVAGDTPAGQSISAEDYAVAVADELEHPAHRRERFTVAN</sequence>
<evidence type="ECO:0000259" key="1">
    <source>
        <dbReference type="Pfam" id="PF13460"/>
    </source>
</evidence>
<evidence type="ECO:0000313" key="2">
    <source>
        <dbReference type="EMBL" id="AGM30312.1"/>
    </source>
</evidence>
<dbReference type="Gene3D" id="3.40.50.720">
    <property type="entry name" value="NAD(P)-binding Rossmann-like Domain"/>
    <property type="match status" value="1"/>
</dbReference>
<organism evidence="2 3">
    <name type="scientific">Mycobacteroides abscessus subsp. bolletii 50594</name>
    <dbReference type="NCBI Taxonomy" id="1303024"/>
    <lineage>
        <taxon>Bacteria</taxon>
        <taxon>Bacillati</taxon>
        <taxon>Actinomycetota</taxon>
        <taxon>Actinomycetes</taxon>
        <taxon>Mycobacteriales</taxon>
        <taxon>Mycobacteriaceae</taxon>
        <taxon>Mycobacteroides</taxon>
        <taxon>Mycobacteroides abscessus</taxon>
    </lineage>
</organism>
<gene>
    <name evidence="2" type="ORF">MASS_3710</name>
</gene>
<dbReference type="Pfam" id="PF13460">
    <property type="entry name" value="NAD_binding_10"/>
    <property type="match status" value="1"/>
</dbReference>
<dbReference type="PANTHER" id="PTHR43355">
    <property type="entry name" value="FLAVIN REDUCTASE (NADPH)"/>
    <property type="match status" value="1"/>
</dbReference>
<name>A0AB33AF45_9MYCO</name>
<dbReference type="GO" id="GO:0016646">
    <property type="term" value="F:oxidoreductase activity, acting on the CH-NH group of donors, NAD or NADP as acceptor"/>
    <property type="evidence" value="ECO:0007669"/>
    <property type="project" value="TreeGrafter"/>
</dbReference>
<evidence type="ECO:0000313" key="3">
    <source>
        <dbReference type="Proteomes" id="UP000013961"/>
    </source>
</evidence>
<dbReference type="KEGG" id="mabb:MASS_3710"/>
<dbReference type="InterPro" id="IPR016040">
    <property type="entry name" value="NAD(P)-bd_dom"/>
</dbReference>
<dbReference type="InterPro" id="IPR051606">
    <property type="entry name" value="Polyketide_Oxido-like"/>
</dbReference>
<proteinExistence type="predicted"/>
<dbReference type="SUPFAM" id="SSF51735">
    <property type="entry name" value="NAD(P)-binding Rossmann-fold domains"/>
    <property type="match status" value="1"/>
</dbReference>
<dbReference type="InterPro" id="IPR036291">
    <property type="entry name" value="NAD(P)-bd_dom_sf"/>
</dbReference>
<dbReference type="AlphaFoldDB" id="A0AB33AF45"/>
<feature type="domain" description="NAD(P)-binding" evidence="1">
    <location>
        <begin position="29"/>
        <end position="208"/>
    </location>
</feature>